<name>A0A0B2QW84_GLYSO</name>
<accession>A0A0B2QW84</accession>
<sequence>NSFFIALIPKVKDPQSISDFRPISLIGCVYKVIAKLLANRLRKAHLIDERQRFKRSCLVFKVDFEKAYDSVSWQFLFYMMRRMGFHERWISWIKGCITSASVSILVSGSPTSEFKP</sequence>
<protein>
    <recommendedName>
        <fullName evidence="1">Reverse transcriptase domain-containing protein</fullName>
    </recommendedName>
</protein>
<dbReference type="Pfam" id="PF00078">
    <property type="entry name" value="RVT_1"/>
    <property type="match status" value="1"/>
</dbReference>
<dbReference type="EMBL" id="KN654167">
    <property type="protein sequence ID" value="KHN25835.1"/>
    <property type="molecule type" value="Genomic_DNA"/>
</dbReference>
<dbReference type="InterPro" id="IPR000477">
    <property type="entry name" value="RT_dom"/>
</dbReference>
<dbReference type="SUPFAM" id="SSF56672">
    <property type="entry name" value="DNA/RNA polymerases"/>
    <property type="match status" value="1"/>
</dbReference>
<evidence type="ECO:0000259" key="1">
    <source>
        <dbReference type="PROSITE" id="PS50878"/>
    </source>
</evidence>
<gene>
    <name evidence="2" type="ORF">glysoja_044295</name>
</gene>
<reference evidence="2" key="1">
    <citation type="submission" date="2014-07" db="EMBL/GenBank/DDBJ databases">
        <title>Identification of a novel salt tolerance gene in wild soybean by whole-genome sequencing.</title>
        <authorList>
            <person name="Lam H.-M."/>
            <person name="Qi X."/>
            <person name="Li M.-W."/>
            <person name="Liu X."/>
            <person name="Xie M."/>
            <person name="Ni M."/>
            <person name="Xu X."/>
        </authorList>
    </citation>
    <scope>NUCLEOTIDE SEQUENCE [LARGE SCALE GENOMIC DNA]</scope>
    <source>
        <tissue evidence="2">Root</tissue>
    </source>
</reference>
<proteinExistence type="predicted"/>
<feature type="non-terminal residue" evidence="2">
    <location>
        <position position="1"/>
    </location>
</feature>
<dbReference type="PANTHER" id="PTHR19446">
    <property type="entry name" value="REVERSE TRANSCRIPTASES"/>
    <property type="match status" value="1"/>
</dbReference>
<dbReference type="PROSITE" id="PS50878">
    <property type="entry name" value="RT_POL"/>
    <property type="match status" value="1"/>
</dbReference>
<dbReference type="Proteomes" id="UP000053555">
    <property type="component" value="Unassembled WGS sequence"/>
</dbReference>
<organism evidence="2">
    <name type="scientific">Glycine soja</name>
    <name type="common">Wild soybean</name>
    <dbReference type="NCBI Taxonomy" id="3848"/>
    <lineage>
        <taxon>Eukaryota</taxon>
        <taxon>Viridiplantae</taxon>
        <taxon>Streptophyta</taxon>
        <taxon>Embryophyta</taxon>
        <taxon>Tracheophyta</taxon>
        <taxon>Spermatophyta</taxon>
        <taxon>Magnoliopsida</taxon>
        <taxon>eudicotyledons</taxon>
        <taxon>Gunneridae</taxon>
        <taxon>Pentapetalae</taxon>
        <taxon>rosids</taxon>
        <taxon>fabids</taxon>
        <taxon>Fabales</taxon>
        <taxon>Fabaceae</taxon>
        <taxon>Papilionoideae</taxon>
        <taxon>50 kb inversion clade</taxon>
        <taxon>NPAAA clade</taxon>
        <taxon>indigoferoid/millettioid clade</taxon>
        <taxon>Phaseoleae</taxon>
        <taxon>Glycine</taxon>
        <taxon>Glycine subgen. Soja</taxon>
    </lineage>
</organism>
<feature type="domain" description="Reverse transcriptase" evidence="1">
    <location>
        <begin position="1"/>
        <end position="116"/>
    </location>
</feature>
<dbReference type="InterPro" id="IPR043502">
    <property type="entry name" value="DNA/RNA_pol_sf"/>
</dbReference>
<dbReference type="AlphaFoldDB" id="A0A0B2QW84"/>
<feature type="non-terminal residue" evidence="2">
    <location>
        <position position="116"/>
    </location>
</feature>
<evidence type="ECO:0000313" key="2">
    <source>
        <dbReference type="EMBL" id="KHN25835.1"/>
    </source>
</evidence>